<dbReference type="EMBL" id="JAABOO010000002">
    <property type="protein sequence ID" value="NER13537.1"/>
    <property type="molecule type" value="Genomic_DNA"/>
</dbReference>
<feature type="domain" description="Replication-associated protein ORF2/G2P" evidence="1">
    <location>
        <begin position="94"/>
        <end position="202"/>
    </location>
</feature>
<proteinExistence type="predicted"/>
<evidence type="ECO:0000313" key="2">
    <source>
        <dbReference type="EMBL" id="NER13537.1"/>
    </source>
</evidence>
<dbReference type="Proteomes" id="UP000468581">
    <property type="component" value="Unassembled WGS sequence"/>
</dbReference>
<protein>
    <recommendedName>
        <fullName evidence="1">Replication-associated protein ORF2/G2P domain-containing protein</fullName>
    </recommendedName>
</protein>
<evidence type="ECO:0000259" key="1">
    <source>
        <dbReference type="Pfam" id="PF23343"/>
    </source>
</evidence>
<dbReference type="AlphaFoldDB" id="A0A6P0UKP4"/>
<comment type="caution">
    <text evidence="2">The sequence shown here is derived from an EMBL/GenBank/DDBJ whole genome shotgun (WGS) entry which is preliminary data.</text>
</comment>
<evidence type="ECO:0000313" key="3">
    <source>
        <dbReference type="Proteomes" id="UP000468581"/>
    </source>
</evidence>
<reference evidence="2 3" key="1">
    <citation type="submission" date="2020-01" db="EMBL/GenBank/DDBJ databases">
        <title>Leptobacterium flavescens.</title>
        <authorList>
            <person name="Wang G."/>
        </authorList>
    </citation>
    <scope>NUCLEOTIDE SEQUENCE [LARGE SCALE GENOMIC DNA]</scope>
    <source>
        <strain evidence="2 3">KCTC 22160</strain>
    </source>
</reference>
<gene>
    <name evidence="2" type="ORF">GWK08_08825</name>
</gene>
<name>A0A6P0UKP4_9FLAO</name>
<keyword evidence="3" id="KW-1185">Reference proteome</keyword>
<dbReference type="InterPro" id="IPR056906">
    <property type="entry name" value="ORF2/G2P_dom"/>
</dbReference>
<sequence>MKQFQDEQYKETLNELAKSQPKQGQSIEQYVDEIRYNHYQYSKVLEDQGVTLKKLGTLSTKQAKTVRKCVENMVNYVSINFNHKKKVSEQSYLSFCTLTLSNPQKHNDTFIRKHLVRFIELMRKSKSVRFYMWRAEAQKNGNIHFHVLFDKFIHHEYIRLHWNNQQLKMGYIKEGENPPSTEIKSLKNKRDVSSYITKYLTKIEEDKRPIIGAIWGASNELKKIDYPTVYNGDAFYDMCKLLDYDTFKQLDIPSDYIKVWIGKVFQKLRNEAYSCWQAVRLYYKSTVDKYLELAKEKAEEIRTSVKKVVPEISVNTIGLQTEMRFSHIANALYMD</sequence>
<accession>A0A6P0UKP4</accession>
<dbReference type="RefSeq" id="WP_163606573.1">
    <property type="nucleotide sequence ID" value="NZ_JAABOO010000002.1"/>
</dbReference>
<organism evidence="2 3">
    <name type="scientific">Leptobacterium flavescens</name>
    <dbReference type="NCBI Taxonomy" id="472055"/>
    <lineage>
        <taxon>Bacteria</taxon>
        <taxon>Pseudomonadati</taxon>
        <taxon>Bacteroidota</taxon>
        <taxon>Flavobacteriia</taxon>
        <taxon>Flavobacteriales</taxon>
        <taxon>Flavobacteriaceae</taxon>
        <taxon>Leptobacterium</taxon>
    </lineage>
</organism>
<dbReference type="Pfam" id="PF23343">
    <property type="entry name" value="REP_ORF2-G2P"/>
    <property type="match status" value="1"/>
</dbReference>